<dbReference type="EMBL" id="JBHXCV010000005">
    <property type="protein sequence ID" value="MFD6793791.1"/>
    <property type="molecule type" value="Genomic_DNA"/>
</dbReference>
<feature type="region of interest" description="Disordered" evidence="1">
    <location>
        <begin position="152"/>
        <end position="178"/>
    </location>
</feature>
<feature type="transmembrane region" description="Helical" evidence="2">
    <location>
        <begin position="101"/>
        <end position="129"/>
    </location>
</feature>
<dbReference type="RefSeq" id="WP_258936016.1">
    <property type="nucleotide sequence ID" value="NZ_JANBBF010000008.1"/>
</dbReference>
<feature type="transmembrane region" description="Helical" evidence="2">
    <location>
        <begin position="67"/>
        <end position="89"/>
    </location>
</feature>
<name>A0ABW6G3M6_9PSEU</name>
<evidence type="ECO:0000313" key="4">
    <source>
        <dbReference type="Proteomes" id="UP001598673"/>
    </source>
</evidence>
<evidence type="ECO:0008006" key="5">
    <source>
        <dbReference type="Google" id="ProtNLM"/>
    </source>
</evidence>
<keyword evidence="2" id="KW-0472">Membrane</keyword>
<keyword evidence="4" id="KW-1185">Reference proteome</keyword>
<comment type="caution">
    <text evidence="3">The sequence shown here is derived from an EMBL/GenBank/DDBJ whole genome shotgun (WGS) entry which is preliminary data.</text>
</comment>
<reference evidence="3 4" key="1">
    <citation type="submission" date="2024-09" db="EMBL/GenBank/DDBJ databases">
        <title>The Natural Products Discovery Center: Release of the First 8490 Sequenced Strains for Exploring Actinobacteria Biosynthetic Diversity.</title>
        <authorList>
            <person name="Kalkreuter E."/>
            <person name="Kautsar S.A."/>
            <person name="Yang D."/>
            <person name="Bader C.D."/>
            <person name="Teijaro C.N."/>
            <person name="Fluegel L."/>
            <person name="Davis C.M."/>
            <person name="Simpson J.R."/>
            <person name="Lauterbach L."/>
            <person name="Steele A.D."/>
            <person name="Gui C."/>
            <person name="Meng S."/>
            <person name="Li G."/>
            <person name="Viehrig K."/>
            <person name="Ye F."/>
            <person name="Su P."/>
            <person name="Kiefer A.F."/>
            <person name="Nichols A."/>
            <person name="Cepeda A.J."/>
            <person name="Yan W."/>
            <person name="Fan B."/>
            <person name="Jiang Y."/>
            <person name="Adhikari A."/>
            <person name="Zheng C.-J."/>
            <person name="Schuster L."/>
            <person name="Cowan T.M."/>
            <person name="Smanski M.J."/>
            <person name="Chevrette M.G."/>
            <person name="De Carvalho L.P.S."/>
            <person name="Shen B."/>
        </authorList>
    </citation>
    <scope>NUCLEOTIDE SEQUENCE [LARGE SCALE GENOMIC DNA]</scope>
    <source>
        <strain evidence="3 4">NPDC060353</strain>
    </source>
</reference>
<evidence type="ECO:0000256" key="1">
    <source>
        <dbReference type="SAM" id="MobiDB-lite"/>
    </source>
</evidence>
<organism evidence="3 4">
    <name type="scientific">Prauserella salsuginis</name>
    <dbReference type="NCBI Taxonomy" id="387889"/>
    <lineage>
        <taxon>Bacteria</taxon>
        <taxon>Bacillati</taxon>
        <taxon>Actinomycetota</taxon>
        <taxon>Actinomycetes</taxon>
        <taxon>Pseudonocardiales</taxon>
        <taxon>Pseudonocardiaceae</taxon>
        <taxon>Prauserella</taxon>
        <taxon>Prauserella salsuginis group</taxon>
    </lineage>
</organism>
<gene>
    <name evidence="3" type="ORF">ACFWGY_10670</name>
</gene>
<accession>A0ABW6G3M6</accession>
<keyword evidence="2" id="KW-1133">Transmembrane helix</keyword>
<dbReference type="Proteomes" id="UP001598673">
    <property type="component" value="Unassembled WGS sequence"/>
</dbReference>
<protein>
    <recommendedName>
        <fullName evidence="5">Integral membrane protein</fullName>
    </recommendedName>
</protein>
<proteinExistence type="predicted"/>
<keyword evidence="2" id="KW-0812">Transmembrane</keyword>
<evidence type="ECO:0000313" key="3">
    <source>
        <dbReference type="EMBL" id="MFD6793791.1"/>
    </source>
</evidence>
<feature type="transmembrane region" description="Helical" evidence="2">
    <location>
        <begin position="41"/>
        <end position="60"/>
    </location>
</feature>
<sequence length="184" mass="18382">MRARDGLTTGMGRLLRGAAAGTATGLLAVFAHASAGGALPGWPAVAGPVLAIGTIASGLARVRLRPTALLAVLGLGQLAVHAVLTLGAGHGHAPDTAVMTFAHLAATAIVFAGLTGAEHTLFALVAALAARLPAGPTPLAVVGPVWTPCPPPPQQRPVSHALRPRIRGRRGPPPSTVRPLVITV</sequence>
<evidence type="ECO:0000256" key="2">
    <source>
        <dbReference type="SAM" id="Phobius"/>
    </source>
</evidence>